<keyword evidence="3 6" id="KW-1015">Disulfide bond</keyword>
<keyword evidence="1 6" id="KW-0963">Cytoplasm</keyword>
<dbReference type="InterPro" id="IPR016153">
    <property type="entry name" value="Heat_shock_Hsp33_N"/>
</dbReference>
<evidence type="ECO:0000256" key="6">
    <source>
        <dbReference type="HAMAP-Rule" id="MF_00117"/>
    </source>
</evidence>
<dbReference type="PIRSF" id="PIRSF005261">
    <property type="entry name" value="Heat_shock_Hsp33"/>
    <property type="match status" value="1"/>
</dbReference>
<reference evidence="7" key="1">
    <citation type="journal article" date="2022" name="Int. J. Syst. Evol. Microbiol.">
        <title>Genome-based, phenotypic and chemotaxonomic classification of Faecalibacterium strains: proposal of three novel species Faecalibacterium duncaniae sp. nov., Faecalibacterium hattorii sp. nov. and Faecalibacterium gallinarum sp. nov. .</title>
        <authorList>
            <person name="Sakamoto M."/>
            <person name="Sakurai N."/>
            <person name="Tanno H."/>
            <person name="Iino T."/>
            <person name="Ohkuma M."/>
            <person name="Endo A."/>
        </authorList>
    </citation>
    <scope>NUCLEOTIDE SEQUENCE</scope>
    <source>
        <strain evidence="7">JCM 17207</strain>
    </source>
</reference>
<keyword evidence="8" id="KW-1185">Reference proteome</keyword>
<dbReference type="InterPro" id="IPR000397">
    <property type="entry name" value="Heat_shock_Hsp33"/>
</dbReference>
<comment type="similarity">
    <text evidence="6">Belongs to the HSP33 family.</text>
</comment>
<evidence type="ECO:0000256" key="3">
    <source>
        <dbReference type="ARBA" id="ARBA00023157"/>
    </source>
</evidence>
<dbReference type="InterPro" id="IPR016154">
    <property type="entry name" value="Heat_shock_Hsp33_C"/>
</dbReference>
<keyword evidence="5 6" id="KW-0676">Redox-active center</keyword>
<protein>
    <recommendedName>
        <fullName evidence="6">33 kDa chaperonin</fullName>
    </recommendedName>
    <alternativeName>
        <fullName evidence="6">Heat shock protein 33 homolog</fullName>
        <shortName evidence="6">HSP33</shortName>
    </alternativeName>
</protein>
<dbReference type="NCBIfam" id="NF001033">
    <property type="entry name" value="PRK00114.1"/>
    <property type="match status" value="1"/>
</dbReference>
<dbReference type="GO" id="GO:0051082">
    <property type="term" value="F:unfolded protein binding"/>
    <property type="evidence" value="ECO:0007669"/>
    <property type="project" value="UniProtKB-UniRule"/>
</dbReference>
<dbReference type="Gene3D" id="3.90.1280.10">
    <property type="entry name" value="HSP33 redox switch-like"/>
    <property type="match status" value="1"/>
</dbReference>
<dbReference type="EMBL" id="BQKV01000106">
    <property type="protein sequence ID" value="GJN65756.1"/>
    <property type="molecule type" value="Genomic_DNA"/>
</dbReference>
<dbReference type="RefSeq" id="WP_238317965.1">
    <property type="nucleotide sequence ID" value="NZ_BQKV01000106.1"/>
</dbReference>
<dbReference type="PANTHER" id="PTHR30111">
    <property type="entry name" value="33 KDA CHAPERONIN"/>
    <property type="match status" value="1"/>
</dbReference>
<accession>A0AA37J0E7</accession>
<evidence type="ECO:0000313" key="8">
    <source>
        <dbReference type="Proteomes" id="UP001055185"/>
    </source>
</evidence>
<dbReference type="AlphaFoldDB" id="A0AA37J0E7"/>
<sequence>MAELIRGLSHNGAVVFCGVDSTDIVRTAEQLHKTSATCSAALGRLLTGASLMGAMLKDTRDKVTLRVSGGGPAGVAIACTDGTGNVKGCIDHPLVELPPRADGHLDVGGALGCDGVLTVIRDNTLQKEPTVGQVPLVSGEVAEDLTSYYAYSEQIPTVCALGVLVDKDLSILCAGGYLVQLLPGAAEADIARLEQNIAGIPSVTEMMQAGQTPQQIMERVLAGFEPEVLDRRTVAYQCDCSEERTREMLMSLGRKELEKMRDEDPSCEVVCHFCHAKYTYDLNDLLAQLDAEAQPAE</sequence>
<proteinExistence type="inferred from homology"/>
<dbReference type="SUPFAM" id="SSF64397">
    <property type="entry name" value="Hsp33 domain"/>
    <property type="match status" value="1"/>
</dbReference>
<gene>
    <name evidence="6 7" type="primary">hslO</name>
    <name evidence="7" type="ORF">JCM17207_23810</name>
</gene>
<feature type="disulfide bond" description="Redox-active" evidence="6">
    <location>
        <begin position="271"/>
        <end position="274"/>
    </location>
</feature>
<dbReference type="HAMAP" id="MF_00117">
    <property type="entry name" value="HslO"/>
    <property type="match status" value="1"/>
</dbReference>
<dbReference type="GO" id="GO:0042026">
    <property type="term" value="P:protein refolding"/>
    <property type="evidence" value="ECO:0007669"/>
    <property type="project" value="TreeGrafter"/>
</dbReference>
<name>A0AA37J0E7_9FIRM</name>
<evidence type="ECO:0000256" key="4">
    <source>
        <dbReference type="ARBA" id="ARBA00023186"/>
    </source>
</evidence>
<dbReference type="Pfam" id="PF01430">
    <property type="entry name" value="HSP33"/>
    <property type="match status" value="1"/>
</dbReference>
<keyword evidence="4 6" id="KW-0143">Chaperone</keyword>
<evidence type="ECO:0000256" key="2">
    <source>
        <dbReference type="ARBA" id="ARBA00022833"/>
    </source>
</evidence>
<keyword evidence="2 6" id="KW-0862">Zinc</keyword>
<dbReference type="GO" id="GO:0044183">
    <property type="term" value="F:protein folding chaperone"/>
    <property type="evidence" value="ECO:0007669"/>
    <property type="project" value="TreeGrafter"/>
</dbReference>
<dbReference type="Gene3D" id="3.55.30.10">
    <property type="entry name" value="Hsp33 domain"/>
    <property type="match status" value="1"/>
</dbReference>
<organism evidence="7 8">
    <name type="scientific">Faecalibacterium gallinarum</name>
    <dbReference type="NCBI Taxonomy" id="2903556"/>
    <lineage>
        <taxon>Bacteria</taxon>
        <taxon>Bacillati</taxon>
        <taxon>Bacillota</taxon>
        <taxon>Clostridia</taxon>
        <taxon>Eubacteriales</taxon>
        <taxon>Oscillospiraceae</taxon>
        <taxon>Faecalibacterium</taxon>
    </lineage>
</organism>
<evidence type="ECO:0000256" key="5">
    <source>
        <dbReference type="ARBA" id="ARBA00023284"/>
    </source>
</evidence>
<comment type="caution">
    <text evidence="7">The sequence shown here is derived from an EMBL/GenBank/DDBJ whole genome shotgun (WGS) entry which is preliminary data.</text>
</comment>
<dbReference type="PANTHER" id="PTHR30111:SF1">
    <property type="entry name" value="33 KDA CHAPERONIN"/>
    <property type="match status" value="1"/>
</dbReference>
<feature type="disulfide bond" description="Redox-active" evidence="6">
    <location>
        <begin position="238"/>
        <end position="240"/>
    </location>
</feature>
<dbReference type="Proteomes" id="UP001055185">
    <property type="component" value="Unassembled WGS sequence"/>
</dbReference>
<evidence type="ECO:0000256" key="1">
    <source>
        <dbReference type="ARBA" id="ARBA00022490"/>
    </source>
</evidence>
<dbReference type="CDD" id="cd00498">
    <property type="entry name" value="Hsp33"/>
    <property type="match status" value="1"/>
</dbReference>
<dbReference type="GO" id="GO:0005737">
    <property type="term" value="C:cytoplasm"/>
    <property type="evidence" value="ECO:0007669"/>
    <property type="project" value="UniProtKB-SubCell"/>
</dbReference>
<comment type="PTM">
    <text evidence="6">Under oxidizing conditions two disulfide bonds are formed involving the reactive cysteines. Under reducing conditions zinc is bound to the reactive cysteines and the protein is inactive.</text>
</comment>
<evidence type="ECO:0000313" key="7">
    <source>
        <dbReference type="EMBL" id="GJN65756.1"/>
    </source>
</evidence>
<comment type="function">
    <text evidence="6">Redox regulated molecular chaperone. Protects both thermally unfolding and oxidatively damaged proteins from irreversible aggregation. Plays an important role in the bacterial defense system toward oxidative stress.</text>
</comment>
<dbReference type="SUPFAM" id="SSF118352">
    <property type="entry name" value="HSP33 redox switch-like"/>
    <property type="match status" value="1"/>
</dbReference>
<comment type="subcellular location">
    <subcellularLocation>
        <location evidence="6">Cytoplasm</location>
    </subcellularLocation>
</comment>